<evidence type="ECO:0000313" key="2">
    <source>
        <dbReference type="Proteomes" id="UP000246114"/>
    </source>
</evidence>
<dbReference type="EMBL" id="QAMZ01000012">
    <property type="protein sequence ID" value="PWL55149.1"/>
    <property type="molecule type" value="Genomic_DNA"/>
</dbReference>
<accession>A0A316MD46</accession>
<comment type="caution">
    <text evidence="1">The sequence shown here is derived from an EMBL/GenBank/DDBJ whole genome shotgun (WGS) entry which is preliminary data.</text>
</comment>
<name>A0A316MD46_9CLOT</name>
<proteinExistence type="predicted"/>
<organism evidence="1 2">
    <name type="scientific">Clostridium cadaveris</name>
    <dbReference type="NCBI Taxonomy" id="1529"/>
    <lineage>
        <taxon>Bacteria</taxon>
        <taxon>Bacillati</taxon>
        <taxon>Bacillota</taxon>
        <taxon>Clostridia</taxon>
        <taxon>Eubacteriales</taxon>
        <taxon>Clostridiaceae</taxon>
        <taxon>Clostridium</taxon>
    </lineage>
</organism>
<gene>
    <name evidence="1" type="ORF">DBY38_02440</name>
</gene>
<protein>
    <submittedName>
        <fullName evidence="1">Transposase</fullName>
    </submittedName>
</protein>
<evidence type="ECO:0000313" key="1">
    <source>
        <dbReference type="EMBL" id="PWL55149.1"/>
    </source>
</evidence>
<dbReference type="AlphaFoldDB" id="A0A316MD46"/>
<dbReference type="Proteomes" id="UP000246114">
    <property type="component" value="Unassembled WGS sequence"/>
</dbReference>
<sequence>MAKGKYKEWLEPDGLLKIEAWARDGLINEQIAHNIGIRRETLSEWAKKYPNIGNALKRGKEVPDIEVENSLYKRAVGYNYVEVTKERKPNPDTGKYELIVTKEVTKQVIPDTTAMIYWLKNRKPKQWRDKPIDELDINDIAKNINTLSKAVLSNIAPTRKLEEFE</sequence>
<reference evidence="1 2" key="1">
    <citation type="submission" date="2018-03" db="EMBL/GenBank/DDBJ databases">
        <title>The uncultured portion of the human microbiome is neutrally assembled.</title>
        <authorList>
            <person name="Jeraldo P."/>
            <person name="Boardman L."/>
            <person name="White B.A."/>
            <person name="Nelson H."/>
            <person name="Goldenfeld N."/>
            <person name="Chia N."/>
        </authorList>
    </citation>
    <scope>NUCLEOTIDE SEQUENCE [LARGE SCALE GENOMIC DNA]</scope>
    <source>
        <strain evidence="1">CIM:MAG 903</strain>
    </source>
</reference>